<dbReference type="Gene3D" id="3.40.50.300">
    <property type="entry name" value="P-loop containing nucleotide triphosphate hydrolases"/>
    <property type="match status" value="1"/>
</dbReference>
<name>A0AAD5K3B5_9FUNG</name>
<dbReference type="InterPro" id="IPR027417">
    <property type="entry name" value="P-loop_NTPase"/>
</dbReference>
<evidence type="ECO:0000313" key="3">
    <source>
        <dbReference type="EMBL" id="KAI9253870.1"/>
    </source>
</evidence>
<keyword evidence="1" id="KW-0813">Transport</keyword>
<comment type="caution">
    <text evidence="3">The sequence shown here is derived from an EMBL/GenBank/DDBJ whole genome shotgun (WGS) entry which is preliminary data.</text>
</comment>
<dbReference type="EMBL" id="JAIXMP010000025">
    <property type="protein sequence ID" value="KAI9253870.1"/>
    <property type="molecule type" value="Genomic_DNA"/>
</dbReference>
<dbReference type="AlphaFoldDB" id="A0AAD5K3B5"/>
<proteinExistence type="predicted"/>
<keyword evidence="2" id="KW-0472">Membrane</keyword>
<dbReference type="SUPFAM" id="SSF52540">
    <property type="entry name" value="P-loop containing nucleoside triphosphate hydrolases"/>
    <property type="match status" value="1"/>
</dbReference>
<evidence type="ECO:0000256" key="1">
    <source>
        <dbReference type="ARBA" id="ARBA00022448"/>
    </source>
</evidence>
<organism evidence="3 4">
    <name type="scientific">Phascolomyces articulosus</name>
    <dbReference type="NCBI Taxonomy" id="60185"/>
    <lineage>
        <taxon>Eukaryota</taxon>
        <taxon>Fungi</taxon>
        <taxon>Fungi incertae sedis</taxon>
        <taxon>Mucoromycota</taxon>
        <taxon>Mucoromycotina</taxon>
        <taxon>Mucoromycetes</taxon>
        <taxon>Mucorales</taxon>
        <taxon>Lichtheimiaceae</taxon>
        <taxon>Phascolomyces</taxon>
    </lineage>
</organism>
<evidence type="ECO:0008006" key="5">
    <source>
        <dbReference type="Google" id="ProtNLM"/>
    </source>
</evidence>
<keyword evidence="4" id="KW-1185">Reference proteome</keyword>
<dbReference type="PANTHER" id="PTHR19241">
    <property type="entry name" value="ATP-BINDING CASSETTE TRANSPORTER"/>
    <property type="match status" value="1"/>
</dbReference>
<reference evidence="3" key="1">
    <citation type="journal article" date="2022" name="IScience">
        <title>Evolution of zygomycete secretomes and the origins of terrestrial fungal ecologies.</title>
        <authorList>
            <person name="Chang Y."/>
            <person name="Wang Y."/>
            <person name="Mondo S."/>
            <person name="Ahrendt S."/>
            <person name="Andreopoulos W."/>
            <person name="Barry K."/>
            <person name="Beard J."/>
            <person name="Benny G.L."/>
            <person name="Blankenship S."/>
            <person name="Bonito G."/>
            <person name="Cuomo C."/>
            <person name="Desiro A."/>
            <person name="Gervers K.A."/>
            <person name="Hundley H."/>
            <person name="Kuo A."/>
            <person name="LaButti K."/>
            <person name="Lang B.F."/>
            <person name="Lipzen A."/>
            <person name="O'Donnell K."/>
            <person name="Pangilinan J."/>
            <person name="Reynolds N."/>
            <person name="Sandor L."/>
            <person name="Smith M.E."/>
            <person name="Tsang A."/>
            <person name="Grigoriev I.V."/>
            <person name="Stajich J.E."/>
            <person name="Spatafora J.W."/>
        </authorList>
    </citation>
    <scope>NUCLEOTIDE SEQUENCE</scope>
    <source>
        <strain evidence="3">RSA 2281</strain>
    </source>
</reference>
<gene>
    <name evidence="3" type="ORF">BDA99DRAFT_540478</name>
</gene>
<keyword evidence="2" id="KW-1133">Transmembrane helix</keyword>
<accession>A0AAD5K3B5</accession>
<evidence type="ECO:0000313" key="4">
    <source>
        <dbReference type="Proteomes" id="UP001209540"/>
    </source>
</evidence>
<dbReference type="Proteomes" id="UP001209540">
    <property type="component" value="Unassembled WGS sequence"/>
</dbReference>
<evidence type="ECO:0000256" key="2">
    <source>
        <dbReference type="SAM" id="Phobius"/>
    </source>
</evidence>
<protein>
    <recommendedName>
        <fullName evidence="5">ABC transporter domain-containing protein</fullName>
    </recommendedName>
</protein>
<keyword evidence="2" id="KW-0812">Transmembrane</keyword>
<feature type="transmembrane region" description="Helical" evidence="2">
    <location>
        <begin position="205"/>
        <end position="230"/>
    </location>
</feature>
<reference evidence="3" key="2">
    <citation type="submission" date="2023-02" db="EMBL/GenBank/DDBJ databases">
        <authorList>
            <consortium name="DOE Joint Genome Institute"/>
            <person name="Mondo S.J."/>
            <person name="Chang Y."/>
            <person name="Wang Y."/>
            <person name="Ahrendt S."/>
            <person name="Andreopoulos W."/>
            <person name="Barry K."/>
            <person name="Beard J."/>
            <person name="Benny G.L."/>
            <person name="Blankenship S."/>
            <person name="Bonito G."/>
            <person name="Cuomo C."/>
            <person name="Desiro A."/>
            <person name="Gervers K.A."/>
            <person name="Hundley H."/>
            <person name="Kuo A."/>
            <person name="LaButti K."/>
            <person name="Lang B.F."/>
            <person name="Lipzen A."/>
            <person name="O'Donnell K."/>
            <person name="Pangilinan J."/>
            <person name="Reynolds N."/>
            <person name="Sandor L."/>
            <person name="Smith M.W."/>
            <person name="Tsang A."/>
            <person name="Grigoriev I.V."/>
            <person name="Stajich J.E."/>
            <person name="Spatafora J.W."/>
        </authorList>
    </citation>
    <scope>NUCLEOTIDE SEQUENCE</scope>
    <source>
        <strain evidence="3">RSA 2281</strain>
    </source>
</reference>
<sequence length="431" mass="48820">MFAIYNSSRDGTTPNFTCLLRKYSVIRRLGKLFPIFGNTNPDPTHSVARSPHHIILYDECDGTPLGEGSYDDNNAIDIEGIQLFKSLQVVVDRVITFKYGFWVAVGIEKYPRLKKYYKEFSLNDCHYKSSVYKNILVEFGVYVEKVKREQAHMFEICVHFLIGLELNIGRFLPISWLYLCHHVNKRVCQVIFTALTPIKTLAAELSGMIVIMLTVLPIIVCIPGFFAYVFKALLVNDMKGQIYSCECFLKTQSPMVLRMGIGNISNTKMGEPTKAYMVSTKETPKETKKGSLHLFNDIGGIAKPDCLVVLMGSFGAGKTTLFDVLGKRKTISKMDDRIYRKNEKIWPDFERCITDYCEQLNIHHSAVTGSYVEGTLNFLKLQDIEDVQIGEAQDSNRGITVEEYKCVTIDVELVAIPKFLLLDEPTSALDS</sequence>